<accession>A0A916TH25</accession>
<dbReference type="PANTHER" id="PTHR45953">
    <property type="entry name" value="IDURONATE 2-SULFATASE"/>
    <property type="match status" value="1"/>
</dbReference>
<feature type="region of interest" description="Disordered" evidence="4">
    <location>
        <begin position="448"/>
        <end position="477"/>
    </location>
</feature>
<dbReference type="Pfam" id="PF00884">
    <property type="entry name" value="Sulfatase"/>
    <property type="match status" value="1"/>
</dbReference>
<dbReference type="InterPro" id="IPR017850">
    <property type="entry name" value="Alkaline_phosphatase_core_sf"/>
</dbReference>
<evidence type="ECO:0000256" key="4">
    <source>
        <dbReference type="SAM" id="MobiDB-lite"/>
    </source>
</evidence>
<name>A0A916TH25_9ACTN</name>
<comment type="caution">
    <text evidence="6">The sequence shown here is derived from an EMBL/GenBank/DDBJ whole genome shotgun (WGS) entry which is preliminary data.</text>
</comment>
<keyword evidence="3" id="KW-0378">Hydrolase</keyword>
<dbReference type="Gene3D" id="3.40.720.10">
    <property type="entry name" value="Alkaline Phosphatase, subunit A"/>
    <property type="match status" value="1"/>
</dbReference>
<dbReference type="PANTHER" id="PTHR45953:SF1">
    <property type="entry name" value="IDURONATE 2-SULFATASE"/>
    <property type="match status" value="1"/>
</dbReference>
<dbReference type="InterPro" id="IPR000917">
    <property type="entry name" value="Sulfatase_N"/>
</dbReference>
<dbReference type="RefSeq" id="WP_188588301.1">
    <property type="nucleotide sequence ID" value="NZ_BMGC01000040.1"/>
</dbReference>
<evidence type="ECO:0000256" key="3">
    <source>
        <dbReference type="ARBA" id="ARBA00022801"/>
    </source>
</evidence>
<sequence length="477" mass="52390">MTSENATRENVLLVHWHDLGRHLNCYGASGVPSPNLDRLAAQGIRFTDAHATAPLCSPARGSLFTGQYPHHNGLVGLAHHGFEYRPGVQTLPAVLSAAGYRTTLFGMQHESADPSRLGFDEYDVSDSLCDYVVARSQEWLRARVDSDQTAPFMLTAGFFETHRPYPADQYPHADPDEISVPGFLHDAPATRDDLAGLHGSIEVADAAVGRLLDTVTELGLDENTWVVFITDHGLAFPRAKSTLYAEGTGVALIVRPPTARGVAPRVYDDLFSGVDLTPTLLELLDVAIPEDVDGESHAPELLVPSDEPVRAEVFTEKTFHDAYDPIRAVRTKEFSYIENYAHRPALVLPLDIADSESAIDLDDSEINSPRAAFELYDLTADPYERRNLAADPGYATIRADLRERLSQWRTQTSDILPDERVGDEVAERFMAAFVAHAPEHTVVGEEALPSRRPQGERRELAGGTHAQTRAVTRSGAR</sequence>
<keyword evidence="7" id="KW-1185">Reference proteome</keyword>
<comment type="similarity">
    <text evidence="1">Belongs to the sulfatase family.</text>
</comment>
<evidence type="ECO:0000313" key="7">
    <source>
        <dbReference type="Proteomes" id="UP000621454"/>
    </source>
</evidence>
<dbReference type="GO" id="GO:0046872">
    <property type="term" value="F:metal ion binding"/>
    <property type="evidence" value="ECO:0007669"/>
    <property type="project" value="UniProtKB-KW"/>
</dbReference>
<evidence type="ECO:0000313" key="6">
    <source>
        <dbReference type="EMBL" id="GGB44798.1"/>
    </source>
</evidence>
<organism evidence="6 7">
    <name type="scientific">Gordonia jinhuaensis</name>
    <dbReference type="NCBI Taxonomy" id="1517702"/>
    <lineage>
        <taxon>Bacteria</taxon>
        <taxon>Bacillati</taxon>
        <taxon>Actinomycetota</taxon>
        <taxon>Actinomycetes</taxon>
        <taxon>Mycobacteriales</taxon>
        <taxon>Gordoniaceae</taxon>
        <taxon>Gordonia</taxon>
    </lineage>
</organism>
<evidence type="ECO:0000256" key="2">
    <source>
        <dbReference type="ARBA" id="ARBA00022723"/>
    </source>
</evidence>
<dbReference type="GO" id="GO:0005737">
    <property type="term" value="C:cytoplasm"/>
    <property type="evidence" value="ECO:0007669"/>
    <property type="project" value="TreeGrafter"/>
</dbReference>
<feature type="domain" description="Sulfatase N-terminal" evidence="5">
    <location>
        <begin position="10"/>
        <end position="286"/>
    </location>
</feature>
<reference evidence="6" key="2">
    <citation type="submission" date="2020-09" db="EMBL/GenBank/DDBJ databases">
        <authorList>
            <person name="Sun Q."/>
            <person name="Zhou Y."/>
        </authorList>
    </citation>
    <scope>NUCLEOTIDE SEQUENCE</scope>
    <source>
        <strain evidence="6">CGMCC 1.12827</strain>
    </source>
</reference>
<proteinExistence type="inferred from homology"/>
<dbReference type="Proteomes" id="UP000621454">
    <property type="component" value="Unassembled WGS sequence"/>
</dbReference>
<evidence type="ECO:0000259" key="5">
    <source>
        <dbReference type="Pfam" id="PF00884"/>
    </source>
</evidence>
<reference evidence="6" key="1">
    <citation type="journal article" date="2014" name="Int. J. Syst. Evol. Microbiol.">
        <title>Complete genome sequence of Corynebacterium casei LMG S-19264T (=DSM 44701T), isolated from a smear-ripened cheese.</title>
        <authorList>
            <consortium name="US DOE Joint Genome Institute (JGI-PGF)"/>
            <person name="Walter F."/>
            <person name="Albersmeier A."/>
            <person name="Kalinowski J."/>
            <person name="Ruckert C."/>
        </authorList>
    </citation>
    <scope>NUCLEOTIDE SEQUENCE</scope>
    <source>
        <strain evidence="6">CGMCC 1.12827</strain>
    </source>
</reference>
<protein>
    <submittedName>
        <fullName evidence="6">Sulfatase</fullName>
    </submittedName>
</protein>
<dbReference type="EMBL" id="BMGC01000040">
    <property type="protein sequence ID" value="GGB44798.1"/>
    <property type="molecule type" value="Genomic_DNA"/>
</dbReference>
<dbReference type="InterPro" id="IPR024607">
    <property type="entry name" value="Sulfatase_CS"/>
</dbReference>
<dbReference type="CDD" id="cd16027">
    <property type="entry name" value="SGSH"/>
    <property type="match status" value="1"/>
</dbReference>
<evidence type="ECO:0000256" key="1">
    <source>
        <dbReference type="ARBA" id="ARBA00008779"/>
    </source>
</evidence>
<dbReference type="AlphaFoldDB" id="A0A916TH25"/>
<gene>
    <name evidence="6" type="ORF">GCM10011489_35320</name>
</gene>
<dbReference type="SUPFAM" id="SSF53649">
    <property type="entry name" value="Alkaline phosphatase-like"/>
    <property type="match status" value="1"/>
</dbReference>
<keyword evidence="2" id="KW-0479">Metal-binding</keyword>
<dbReference type="GO" id="GO:0008484">
    <property type="term" value="F:sulfuric ester hydrolase activity"/>
    <property type="evidence" value="ECO:0007669"/>
    <property type="project" value="TreeGrafter"/>
</dbReference>
<dbReference type="PROSITE" id="PS00523">
    <property type="entry name" value="SULFATASE_1"/>
    <property type="match status" value="1"/>
</dbReference>